<dbReference type="RefSeq" id="XP_024771136.1">
    <property type="nucleotide sequence ID" value="XM_024920536.1"/>
</dbReference>
<sequence length="271" mass="29869">MFSPIRRIAEAFTPKTITIGTTLIFAGVGGAYALRLRDSLRQTNPRHIQSSVAVSESLVDSNTVRKLVNPRSHGSKGDSHSIILSLCSRKNVASEKDLLSAFVTGFFSGPVFLPESIALTLFPLSKVSYDELIPTTDQKVIWSAKQLSDTQLPPISSILWGTFQIAEIELSDSQASESIGSRAVIVFGDNKGSFAGCHRFSVKRLDPSTDNKADEIKFRLSLECLVCDPTSSEPKESEFLHKVHNNYSYFLFRDAVAHTKARFNSLIESSH</sequence>
<evidence type="ECO:0000313" key="1">
    <source>
        <dbReference type="EMBL" id="PTB51459.1"/>
    </source>
</evidence>
<dbReference type="AlphaFoldDB" id="A0A2T4A334"/>
<reference evidence="1 2" key="1">
    <citation type="submission" date="2016-07" db="EMBL/GenBank/DDBJ databases">
        <title>Multiple horizontal gene transfer events from other fungi enriched the ability of initially mycotrophic Trichoderma (Ascomycota) to feed on dead plant biomass.</title>
        <authorList>
            <consortium name="DOE Joint Genome Institute"/>
            <person name="Aerts A."/>
            <person name="Atanasova L."/>
            <person name="Chenthamara K."/>
            <person name="Zhang J."/>
            <person name="Grujic M."/>
            <person name="Henrissat B."/>
            <person name="Kuo A."/>
            <person name="Salamov A."/>
            <person name="Lipzen A."/>
            <person name="Labutti K."/>
            <person name="Barry K."/>
            <person name="Miao Y."/>
            <person name="Rahimi M.J."/>
            <person name="Shen Q."/>
            <person name="Grigoriev I.V."/>
            <person name="Kubicek C.P."/>
            <person name="Druzhinina I.S."/>
        </authorList>
    </citation>
    <scope>NUCLEOTIDE SEQUENCE [LARGE SCALE GENOMIC DNA]</scope>
    <source>
        <strain evidence="1 2">CBS 226.95</strain>
    </source>
</reference>
<name>A0A2T4A334_TRIHA</name>
<dbReference type="GeneID" id="36629105"/>
<gene>
    <name evidence="1" type="ORF">M431DRAFT_523312</name>
</gene>
<evidence type="ECO:0000313" key="2">
    <source>
        <dbReference type="Proteomes" id="UP000241690"/>
    </source>
</evidence>
<dbReference type="Proteomes" id="UP000241690">
    <property type="component" value="Unassembled WGS sequence"/>
</dbReference>
<protein>
    <submittedName>
        <fullName evidence="1">Uncharacterized protein</fullName>
    </submittedName>
</protein>
<keyword evidence="2" id="KW-1185">Reference proteome</keyword>
<proteinExistence type="predicted"/>
<dbReference type="EMBL" id="KZ679686">
    <property type="protein sequence ID" value="PTB51459.1"/>
    <property type="molecule type" value="Genomic_DNA"/>
</dbReference>
<organism evidence="1 2">
    <name type="scientific">Trichoderma harzianum CBS 226.95</name>
    <dbReference type="NCBI Taxonomy" id="983964"/>
    <lineage>
        <taxon>Eukaryota</taxon>
        <taxon>Fungi</taxon>
        <taxon>Dikarya</taxon>
        <taxon>Ascomycota</taxon>
        <taxon>Pezizomycotina</taxon>
        <taxon>Sordariomycetes</taxon>
        <taxon>Hypocreomycetidae</taxon>
        <taxon>Hypocreales</taxon>
        <taxon>Hypocreaceae</taxon>
        <taxon>Trichoderma</taxon>
    </lineage>
</organism>
<accession>A0A2T4A334</accession>